<dbReference type="eggNOG" id="COG3275">
    <property type="taxonomic scope" value="Bacteria"/>
</dbReference>
<comment type="caution">
    <text evidence="2">The sequence shown here is derived from an EMBL/GenBank/DDBJ whole genome shotgun (WGS) entry which is preliminary data.</text>
</comment>
<accession>E7G666</accession>
<feature type="transmembrane region" description="Helical" evidence="1">
    <location>
        <begin position="36"/>
        <end position="57"/>
    </location>
</feature>
<dbReference type="Gene3D" id="1.10.1760.20">
    <property type="match status" value="1"/>
</dbReference>
<feature type="transmembrane region" description="Helical" evidence="1">
    <location>
        <begin position="7"/>
        <end position="30"/>
    </location>
</feature>
<feature type="transmembrane region" description="Helical" evidence="1">
    <location>
        <begin position="133"/>
        <end position="153"/>
    </location>
</feature>
<keyword evidence="3" id="KW-1185">Reference proteome</keyword>
<dbReference type="Proteomes" id="UP000003157">
    <property type="component" value="Unassembled WGS sequence"/>
</dbReference>
<dbReference type="GeneID" id="78229322"/>
<reference evidence="2 3" key="1">
    <citation type="submission" date="2010-12" db="EMBL/GenBank/DDBJ databases">
        <title>The Genome Sequence of Coprobacillus sp. strain 29_1.</title>
        <authorList>
            <consortium name="The Broad Institute Genome Sequencing Platform"/>
            <person name="Earl A."/>
            <person name="Ward D."/>
            <person name="Feldgarden M."/>
            <person name="Gevers D."/>
            <person name="Daigneault M."/>
            <person name="Sibley C.D."/>
            <person name="White A."/>
            <person name="Strauss J."/>
            <person name="Allen-Vercoe E."/>
            <person name="Young S.K."/>
            <person name="Zeng Q."/>
            <person name="Gargeya S."/>
            <person name="Fitzgerald M."/>
            <person name="Haas B."/>
            <person name="Abouelleil A."/>
            <person name="Alvarado L."/>
            <person name="Arachchi H.M."/>
            <person name="Berlin A."/>
            <person name="Brown A."/>
            <person name="Chapman S.B."/>
            <person name="Chen Z."/>
            <person name="Dunbar C."/>
            <person name="Freedman E."/>
            <person name="Gearin G."/>
            <person name="Gellesch M."/>
            <person name="Goldberg J."/>
            <person name="Griggs A."/>
            <person name="Gujja S."/>
            <person name="Heilman E."/>
            <person name="Heiman D."/>
            <person name="Howarth C."/>
            <person name="Larson L."/>
            <person name="Lui A."/>
            <person name="MacDonald P.J.P."/>
            <person name="Mehta T."/>
            <person name="Montmayeur A."/>
            <person name="Murphy C."/>
            <person name="Neiman D."/>
            <person name="Pearson M."/>
            <person name="Priest M."/>
            <person name="Roberts A."/>
            <person name="Saif S."/>
            <person name="Shea T."/>
            <person name="Shenoy N."/>
            <person name="Sisk P."/>
            <person name="Stolte C."/>
            <person name="Sykes S."/>
            <person name="White J."/>
            <person name="Yandava C."/>
            <person name="Nusbaum C."/>
            <person name="Birren B."/>
        </authorList>
    </citation>
    <scope>NUCLEOTIDE SEQUENCE [LARGE SCALE GENOMIC DNA]</scope>
    <source>
        <strain evidence="2 3">29_1</strain>
    </source>
</reference>
<gene>
    <name evidence="2" type="ORF">HMPREF9488_00254</name>
</gene>
<evidence type="ECO:0000256" key="1">
    <source>
        <dbReference type="SAM" id="Phobius"/>
    </source>
</evidence>
<name>E7G666_9FIRM</name>
<evidence type="ECO:0000313" key="2">
    <source>
        <dbReference type="EMBL" id="EFW06717.1"/>
    </source>
</evidence>
<dbReference type="EMBL" id="ADKX01000001">
    <property type="protein sequence ID" value="EFW06717.1"/>
    <property type="molecule type" value="Genomic_DNA"/>
</dbReference>
<keyword evidence="1" id="KW-0812">Transmembrane</keyword>
<keyword evidence="1" id="KW-0472">Membrane</keyword>
<feature type="transmembrane region" description="Helical" evidence="1">
    <location>
        <begin position="100"/>
        <end position="121"/>
    </location>
</feature>
<dbReference type="RefSeq" id="WP_008787382.1">
    <property type="nucleotide sequence ID" value="NZ_AKCB01000001.1"/>
</dbReference>
<sequence>MKKQTKIQMVVTIGIILNVVGAFIAMTFSIPFYMDSIGTILIAGLLGPKYAMLTGVLGSITSGFTFDMYSFYYAPVQLLTGFFAGILYHTPWLKGKRMPIGSLLVGIPTSIMSAIITAYVFGGLTAGSSSAFVFLFHNLGLQLVVSIFIVQIITDYTDKLFAVYFTRLIIERGHLMEKWGITWKDTATLQTKSKEKSFF</sequence>
<dbReference type="HOGENOM" id="CLU_091606_2_0_9"/>
<organism evidence="2 3">
    <name type="scientific">Coprobacillus cateniformis</name>
    <dbReference type="NCBI Taxonomy" id="100884"/>
    <lineage>
        <taxon>Bacteria</taxon>
        <taxon>Bacillati</taxon>
        <taxon>Bacillota</taxon>
        <taxon>Erysipelotrichia</taxon>
        <taxon>Erysipelotrichales</taxon>
        <taxon>Coprobacillaceae</taxon>
        <taxon>Coprobacillus</taxon>
    </lineage>
</organism>
<evidence type="ECO:0000313" key="3">
    <source>
        <dbReference type="Proteomes" id="UP000003157"/>
    </source>
</evidence>
<protein>
    <recommendedName>
        <fullName evidence="4">Integral membrane protein</fullName>
    </recommendedName>
</protein>
<evidence type="ECO:0008006" key="4">
    <source>
        <dbReference type="Google" id="ProtNLM"/>
    </source>
</evidence>
<dbReference type="OrthoDB" id="9766854at2"/>
<proteinExistence type="predicted"/>
<dbReference type="AlphaFoldDB" id="E7G666"/>
<keyword evidence="1" id="KW-1133">Transmembrane helix</keyword>
<feature type="transmembrane region" description="Helical" evidence="1">
    <location>
        <begin position="69"/>
        <end position="88"/>
    </location>
</feature>
<dbReference type="STRING" id="100884.GCA_000269565_01446"/>